<protein>
    <recommendedName>
        <fullName evidence="7">Dihydrolipoamide acetyltransferase component of pyruvate dehydrogenase complex</fullName>
        <ecNumber evidence="7">2.3.1.-</ecNumber>
    </recommendedName>
</protein>
<dbReference type="SUPFAM" id="SSF47005">
    <property type="entry name" value="Peripheral subunit-binding domain of 2-oxo acid dehydrogenase complex"/>
    <property type="match status" value="1"/>
</dbReference>
<comment type="cofactor">
    <cofactor evidence="1 7">
        <name>(R)-lipoate</name>
        <dbReference type="ChEBI" id="CHEBI:83088"/>
    </cofactor>
</comment>
<proteinExistence type="inferred from homology"/>
<dbReference type="Pfam" id="PF00364">
    <property type="entry name" value="Biotin_lipoyl"/>
    <property type="match status" value="1"/>
</dbReference>
<name>A0AAU9DDK8_9BACT</name>
<dbReference type="PANTHER" id="PTHR43178">
    <property type="entry name" value="DIHYDROLIPOAMIDE ACETYLTRANSFERASE COMPONENT OF PYRUVATE DEHYDROGENASE COMPLEX"/>
    <property type="match status" value="1"/>
</dbReference>
<evidence type="ECO:0000313" key="11">
    <source>
        <dbReference type="EMBL" id="BDD11276.1"/>
    </source>
</evidence>
<evidence type="ECO:0000313" key="12">
    <source>
        <dbReference type="Proteomes" id="UP001348817"/>
    </source>
</evidence>
<dbReference type="GO" id="GO:0005737">
    <property type="term" value="C:cytoplasm"/>
    <property type="evidence" value="ECO:0007669"/>
    <property type="project" value="TreeGrafter"/>
</dbReference>
<dbReference type="PROSITE" id="PS00189">
    <property type="entry name" value="LIPOYL"/>
    <property type="match status" value="1"/>
</dbReference>
<evidence type="ECO:0000256" key="2">
    <source>
        <dbReference type="ARBA" id="ARBA00007317"/>
    </source>
</evidence>
<feature type="domain" description="Lipoyl-binding" evidence="9">
    <location>
        <begin position="3"/>
        <end position="78"/>
    </location>
</feature>
<dbReference type="KEGG" id="fax:FUAX_37080"/>
<evidence type="ECO:0000256" key="5">
    <source>
        <dbReference type="ARBA" id="ARBA00022823"/>
    </source>
</evidence>
<dbReference type="EC" id="2.3.1.-" evidence="7"/>
<keyword evidence="6 7" id="KW-0012">Acyltransferase</keyword>
<dbReference type="PANTHER" id="PTHR43178:SF5">
    <property type="entry name" value="LIPOAMIDE ACYLTRANSFERASE COMPONENT OF BRANCHED-CHAIN ALPHA-KETO ACID DEHYDROGENASE COMPLEX, MITOCHONDRIAL"/>
    <property type="match status" value="1"/>
</dbReference>
<dbReference type="Pfam" id="PF00198">
    <property type="entry name" value="2-oxoacid_dh"/>
    <property type="match status" value="1"/>
</dbReference>
<evidence type="ECO:0000256" key="6">
    <source>
        <dbReference type="ARBA" id="ARBA00023315"/>
    </source>
</evidence>
<organism evidence="11 12">
    <name type="scientific">Fulvitalea axinellae</name>
    <dbReference type="NCBI Taxonomy" id="1182444"/>
    <lineage>
        <taxon>Bacteria</taxon>
        <taxon>Pseudomonadati</taxon>
        <taxon>Bacteroidota</taxon>
        <taxon>Cytophagia</taxon>
        <taxon>Cytophagales</taxon>
        <taxon>Persicobacteraceae</taxon>
        <taxon>Fulvitalea</taxon>
    </lineage>
</organism>
<dbReference type="InterPro" id="IPR036625">
    <property type="entry name" value="E3-bd_dom_sf"/>
</dbReference>
<keyword evidence="12" id="KW-1185">Reference proteome</keyword>
<dbReference type="AlphaFoldDB" id="A0AAU9DDK8"/>
<evidence type="ECO:0000256" key="8">
    <source>
        <dbReference type="SAM" id="MobiDB-lite"/>
    </source>
</evidence>
<dbReference type="PROSITE" id="PS50968">
    <property type="entry name" value="BIOTINYL_LIPOYL"/>
    <property type="match status" value="1"/>
</dbReference>
<dbReference type="SUPFAM" id="SSF51230">
    <property type="entry name" value="Single hybrid motif"/>
    <property type="match status" value="1"/>
</dbReference>
<dbReference type="Gene3D" id="4.10.320.10">
    <property type="entry name" value="E3-binding domain"/>
    <property type="match status" value="1"/>
</dbReference>
<evidence type="ECO:0000259" key="9">
    <source>
        <dbReference type="PROSITE" id="PS50968"/>
    </source>
</evidence>
<gene>
    <name evidence="11" type="primary">bfmBB</name>
    <name evidence="11" type="ORF">FUAX_37080</name>
</gene>
<comment type="subunit">
    <text evidence="3">Forms a 24-polypeptide structural core with octahedral symmetry.</text>
</comment>
<dbReference type="Gene3D" id="2.40.50.100">
    <property type="match status" value="1"/>
</dbReference>
<evidence type="ECO:0000256" key="3">
    <source>
        <dbReference type="ARBA" id="ARBA00011484"/>
    </source>
</evidence>
<feature type="compositionally biased region" description="Low complexity" evidence="8">
    <location>
        <begin position="88"/>
        <end position="108"/>
    </location>
</feature>
<comment type="similarity">
    <text evidence="2 7">Belongs to the 2-oxoacid dehydrogenase family.</text>
</comment>
<dbReference type="SUPFAM" id="SSF52777">
    <property type="entry name" value="CoA-dependent acyltransferases"/>
    <property type="match status" value="1"/>
</dbReference>
<feature type="region of interest" description="Disordered" evidence="8">
    <location>
        <begin position="184"/>
        <end position="203"/>
    </location>
</feature>
<evidence type="ECO:0000256" key="4">
    <source>
        <dbReference type="ARBA" id="ARBA00022679"/>
    </source>
</evidence>
<dbReference type="FunFam" id="3.30.559.10:FF:000007">
    <property type="entry name" value="Dihydrolipoamide acetyltransferase component of pyruvate dehydrogenase complex"/>
    <property type="match status" value="1"/>
</dbReference>
<feature type="region of interest" description="Disordered" evidence="8">
    <location>
        <begin position="79"/>
        <end position="127"/>
    </location>
</feature>
<dbReference type="InterPro" id="IPR000089">
    <property type="entry name" value="Biotin_lipoyl"/>
</dbReference>
<accession>A0AAU9DDK8</accession>
<dbReference type="GO" id="GO:0016407">
    <property type="term" value="F:acetyltransferase activity"/>
    <property type="evidence" value="ECO:0007669"/>
    <property type="project" value="TreeGrafter"/>
</dbReference>
<dbReference type="RefSeq" id="WP_338392780.1">
    <property type="nucleotide sequence ID" value="NZ_AP025314.1"/>
</dbReference>
<keyword evidence="4 7" id="KW-0808">Transferase</keyword>
<keyword evidence="5 7" id="KW-0450">Lipoyl</keyword>
<dbReference type="GO" id="GO:0031405">
    <property type="term" value="F:lipoic acid binding"/>
    <property type="evidence" value="ECO:0007669"/>
    <property type="project" value="TreeGrafter"/>
</dbReference>
<evidence type="ECO:0000256" key="1">
    <source>
        <dbReference type="ARBA" id="ARBA00001938"/>
    </source>
</evidence>
<dbReference type="InterPro" id="IPR011053">
    <property type="entry name" value="Single_hybrid_motif"/>
</dbReference>
<feature type="compositionally biased region" description="Polar residues" evidence="8">
    <location>
        <begin position="109"/>
        <end position="123"/>
    </location>
</feature>
<evidence type="ECO:0000259" key="10">
    <source>
        <dbReference type="PROSITE" id="PS51826"/>
    </source>
</evidence>
<dbReference type="CDD" id="cd06849">
    <property type="entry name" value="lipoyl_domain"/>
    <property type="match status" value="1"/>
</dbReference>
<dbReference type="Gene3D" id="3.30.559.10">
    <property type="entry name" value="Chloramphenicol acetyltransferase-like domain"/>
    <property type="match status" value="1"/>
</dbReference>
<dbReference type="Proteomes" id="UP001348817">
    <property type="component" value="Chromosome"/>
</dbReference>
<keyword evidence="11" id="KW-0670">Pyruvate</keyword>
<reference evidence="11 12" key="1">
    <citation type="submission" date="2021-12" db="EMBL/GenBank/DDBJ databases">
        <title>Genome sequencing of bacteria with rrn-lacking chromosome and rrn-plasmid.</title>
        <authorList>
            <person name="Anda M."/>
            <person name="Iwasaki W."/>
        </authorList>
    </citation>
    <scope>NUCLEOTIDE SEQUENCE [LARGE SCALE GENOMIC DNA]</scope>
    <source>
        <strain evidence="11 12">DSM 100852</strain>
    </source>
</reference>
<feature type="domain" description="Peripheral subunit-binding (PSBD)" evidence="10">
    <location>
        <begin position="127"/>
        <end position="167"/>
    </location>
</feature>
<feature type="compositionally biased region" description="Polar residues" evidence="8">
    <location>
        <begin position="184"/>
        <end position="196"/>
    </location>
</feature>
<dbReference type="InterPro" id="IPR003016">
    <property type="entry name" value="2-oxoA_DH_lipoyl-BS"/>
</dbReference>
<dbReference type="EMBL" id="AP025314">
    <property type="protein sequence ID" value="BDD11276.1"/>
    <property type="molecule type" value="Genomic_DNA"/>
</dbReference>
<dbReference type="InterPro" id="IPR001078">
    <property type="entry name" value="2-oxoacid_DH_actylTfrase"/>
</dbReference>
<dbReference type="Pfam" id="PF02817">
    <property type="entry name" value="E3_binding"/>
    <property type="match status" value="1"/>
</dbReference>
<evidence type="ECO:0000256" key="7">
    <source>
        <dbReference type="RuleBase" id="RU003423"/>
    </source>
</evidence>
<sequence length="440" mass="47245">MAIIEMLMPSLGESVFEATVLGWLKNEGDPISEDESALEVATDKVDTEVPSVHEGVIHKILVKEGEVAKVGQALALIEIEGEGEEPTEAPATAETETETAPQAPQTETQSPSAPTATGETASGDNRFYSPLVRTIAKTENISSEELANIPGSGRDNRVTKADILAYLENRTAGATTQEVAKPATNVSNGQTPQPTFTPAPVSVSGDDEIIEMDRMRKMIAERMVASKHTAPHVTSFVEADVTGIVNWRNKVKNTFAQKHGEKITFMPIFIEAIAKALNDFPMMNVSVDGDNIIRRKDINIGIAVALPSGNLIVPVIRNADRLNLTGLTKAINDLAVRARENKLRPDELSGGTYTVSNIGSFGNISGTPIIMQPQVGILALGAIVKKPAVIETPDGDMIGIRQKMILSHSYDHRVVDGALGGMFVKRVGEYLEAFDTQLSV</sequence>
<dbReference type="PROSITE" id="PS51826">
    <property type="entry name" value="PSBD"/>
    <property type="match status" value="1"/>
</dbReference>
<dbReference type="InterPro" id="IPR004167">
    <property type="entry name" value="PSBD"/>
</dbReference>
<dbReference type="InterPro" id="IPR023213">
    <property type="entry name" value="CAT-like_dom_sf"/>
</dbReference>
<dbReference type="InterPro" id="IPR050743">
    <property type="entry name" value="2-oxoacid_DH_E2_comp"/>
</dbReference>